<sequence>MPSDIRTEEVFRFFPGEQEGLPLSAFARINIKRYSREGAIFHEWLRVFLAPILAQLDQPVEDLVADFEHTRAVLRFSQEFLSFRRVVLTQFRLPKSLVDNFDEHEGLTVEGVGRFYLAYYRAHEARKSPAEEDSHHGAAGPSPAFQRLIENWFVSSGLSMATVREQFVGEAFAGMLRALAPRHVIEQAEGERYWGLFKRGLARYLQVDDQDWANFREFGEWHFRFLFVHNLLDRKSPRATLESLRPIRDPVTLGGALAVGPPHTQNTLSRKRRAVLLAETVITLLYHVLHVSDDRSDAAAELAICVFAGMRHFI</sequence>
<proteinExistence type="predicted"/>
<organism evidence="2">
    <name type="scientific">Schizophyllum commune (strain H4-8 / FGSC 9210)</name>
    <name type="common">Split gill fungus</name>
    <dbReference type="NCBI Taxonomy" id="578458"/>
    <lineage>
        <taxon>Eukaryota</taxon>
        <taxon>Fungi</taxon>
        <taxon>Dikarya</taxon>
        <taxon>Basidiomycota</taxon>
        <taxon>Agaricomycotina</taxon>
        <taxon>Agaricomycetes</taxon>
        <taxon>Agaricomycetidae</taxon>
        <taxon>Agaricales</taxon>
        <taxon>Schizophyllaceae</taxon>
        <taxon>Schizophyllum</taxon>
    </lineage>
</organism>
<dbReference type="VEuPathDB" id="FungiDB:SCHCODRAFT_02663953"/>
<keyword evidence="2" id="KW-1185">Reference proteome</keyword>
<dbReference type="HOGENOM" id="CLU_078588_0_0_1"/>
<dbReference type="OrthoDB" id="10295673at2759"/>
<dbReference type="AlphaFoldDB" id="D8PYT2"/>
<accession>D8PYT2</accession>
<dbReference type="InParanoid" id="D8PYT2"/>
<gene>
    <name evidence="1" type="ORF">SCHCODRAFT_233152</name>
</gene>
<name>D8PYT2_SCHCM</name>
<dbReference type="RefSeq" id="XP_003033652.1">
    <property type="nucleotide sequence ID" value="XM_003033606.1"/>
</dbReference>
<evidence type="ECO:0000313" key="2">
    <source>
        <dbReference type="Proteomes" id="UP000007431"/>
    </source>
</evidence>
<dbReference type="Proteomes" id="UP000007431">
    <property type="component" value="Unassembled WGS sequence"/>
</dbReference>
<dbReference type="EMBL" id="GL377304">
    <property type="protein sequence ID" value="EFI98749.1"/>
    <property type="molecule type" value="Genomic_DNA"/>
</dbReference>
<protein>
    <submittedName>
        <fullName evidence="1">Uncharacterized protein</fullName>
    </submittedName>
</protein>
<evidence type="ECO:0000313" key="1">
    <source>
        <dbReference type="EMBL" id="EFI98749.1"/>
    </source>
</evidence>
<reference evidence="1 2" key="1">
    <citation type="journal article" date="2010" name="Nat. Biotechnol.">
        <title>Genome sequence of the model mushroom Schizophyllum commune.</title>
        <authorList>
            <person name="Ohm R.A."/>
            <person name="de Jong J.F."/>
            <person name="Lugones L.G."/>
            <person name="Aerts A."/>
            <person name="Kothe E."/>
            <person name="Stajich J.E."/>
            <person name="de Vries R.P."/>
            <person name="Record E."/>
            <person name="Levasseur A."/>
            <person name="Baker S.E."/>
            <person name="Bartholomew K.A."/>
            <person name="Coutinho P.M."/>
            <person name="Erdmann S."/>
            <person name="Fowler T.J."/>
            <person name="Gathman A.C."/>
            <person name="Lombard V."/>
            <person name="Henrissat B."/>
            <person name="Knabe N."/>
            <person name="Kuees U."/>
            <person name="Lilly W.W."/>
            <person name="Lindquist E."/>
            <person name="Lucas S."/>
            <person name="Magnuson J.K."/>
            <person name="Piumi F."/>
            <person name="Raudaskoski M."/>
            <person name="Salamov A."/>
            <person name="Schmutz J."/>
            <person name="Schwarze F.W.M.R."/>
            <person name="vanKuyk P.A."/>
            <person name="Horton J.S."/>
            <person name="Grigoriev I.V."/>
            <person name="Woesten H.A.B."/>
        </authorList>
    </citation>
    <scope>NUCLEOTIDE SEQUENCE [LARGE SCALE GENOMIC DNA]</scope>
    <source>
        <strain evidence="2">H4-8 / FGSC 9210</strain>
    </source>
</reference>
<dbReference type="GeneID" id="9585262"/>
<dbReference type="KEGG" id="scm:SCHCO_02663953"/>